<evidence type="ECO:0000313" key="4">
    <source>
        <dbReference type="Proteomes" id="UP000288805"/>
    </source>
</evidence>
<dbReference type="AlphaFoldDB" id="A0A438JH05"/>
<protein>
    <submittedName>
        <fullName evidence="3">Transposon TX1 uncharacterized 149 kDa protein</fullName>
    </submittedName>
</protein>
<dbReference type="EMBL" id="QGNW01000042">
    <property type="protein sequence ID" value="RVX08238.1"/>
    <property type="molecule type" value="Genomic_DNA"/>
</dbReference>
<dbReference type="PANTHER" id="PTHR46890:SF48">
    <property type="entry name" value="RNA-DIRECTED DNA POLYMERASE"/>
    <property type="match status" value="1"/>
</dbReference>
<proteinExistence type="predicted"/>
<feature type="domain" description="DUF4283" evidence="2">
    <location>
        <begin position="451"/>
        <end position="520"/>
    </location>
</feature>
<comment type="caution">
    <text evidence="3">The sequence shown here is derived from an EMBL/GenBank/DDBJ whole genome shotgun (WGS) entry which is preliminary data.</text>
</comment>
<dbReference type="PANTHER" id="PTHR46890">
    <property type="entry name" value="NON-LTR RETROLELEMENT REVERSE TRANSCRIPTASE-LIKE PROTEIN-RELATED"/>
    <property type="match status" value="1"/>
</dbReference>
<feature type="region of interest" description="Disordered" evidence="1">
    <location>
        <begin position="19"/>
        <end position="38"/>
    </location>
</feature>
<dbReference type="Proteomes" id="UP000288805">
    <property type="component" value="Unassembled WGS sequence"/>
</dbReference>
<evidence type="ECO:0000313" key="3">
    <source>
        <dbReference type="EMBL" id="RVX08238.1"/>
    </source>
</evidence>
<organism evidence="3 4">
    <name type="scientific">Vitis vinifera</name>
    <name type="common">Grape</name>
    <dbReference type="NCBI Taxonomy" id="29760"/>
    <lineage>
        <taxon>Eukaryota</taxon>
        <taxon>Viridiplantae</taxon>
        <taxon>Streptophyta</taxon>
        <taxon>Embryophyta</taxon>
        <taxon>Tracheophyta</taxon>
        <taxon>Spermatophyta</taxon>
        <taxon>Magnoliopsida</taxon>
        <taxon>eudicotyledons</taxon>
        <taxon>Gunneridae</taxon>
        <taxon>Pentapetalae</taxon>
        <taxon>rosids</taxon>
        <taxon>Vitales</taxon>
        <taxon>Vitaceae</taxon>
        <taxon>Viteae</taxon>
        <taxon>Vitis</taxon>
    </lineage>
</organism>
<dbReference type="Pfam" id="PF14111">
    <property type="entry name" value="DUF4283"/>
    <property type="match status" value="1"/>
</dbReference>
<reference evidence="3 4" key="1">
    <citation type="journal article" date="2018" name="PLoS Genet.">
        <title>Population sequencing reveals clonal diversity and ancestral inbreeding in the grapevine cultivar Chardonnay.</title>
        <authorList>
            <person name="Roach M.J."/>
            <person name="Johnson D.L."/>
            <person name="Bohlmann J."/>
            <person name="van Vuuren H.J."/>
            <person name="Jones S.J."/>
            <person name="Pretorius I.S."/>
            <person name="Schmidt S.A."/>
            <person name="Borneman A.R."/>
        </authorList>
    </citation>
    <scope>NUCLEOTIDE SEQUENCE [LARGE SCALE GENOMIC DNA]</scope>
    <source>
        <strain evidence="4">cv. Chardonnay</strain>
        <tissue evidence="3">Leaf</tissue>
    </source>
</reference>
<accession>A0A438JH05</accession>
<evidence type="ECO:0000256" key="1">
    <source>
        <dbReference type="SAM" id="MobiDB-lite"/>
    </source>
</evidence>
<gene>
    <name evidence="3" type="primary">YTX2_824</name>
    <name evidence="3" type="ORF">CK203_017632</name>
</gene>
<name>A0A438JH05_VITVI</name>
<dbReference type="InterPro" id="IPR052343">
    <property type="entry name" value="Retrotransposon-Effector_Assoc"/>
</dbReference>
<sequence length="547" mass="61515">MDLGSIEWFKARLVAKGKKRSIKKRSQKSDSSLPSKEANLGCTTRSKCNLKEKEKSCPTQEQTFLHGDLDEEIYMKGPLGFELESNKVFEELHSQNAVFRSLSATFLVLIPKKEGASDVQDFRPISLGLEKDKASGPDGFTIAMFQDCWDVIKEDLVRVFAEFHRSGIINQSTNTSFIVILLNKSLTKKISDFRLISLITSLYKIIVKVLSGCLRGVLHETIHSTQGAFVQGRQILDAILIANEIVDEKRRLEEEGVVFKIDFERLTTIRKCTEQDVVESREKKFVGGFQDSQEFIASVWAYFGLKVNLEKSNLLASILIRIIFLGVGEGKRDHLVSWDVVCNPKVKGGLGFRKISLRNLALLGKWSWRAKKRFSIFVPKGRGAKGGWILLAEALREMESRPGGQAGQEDKGKLWIPMWGKSFAEVVKQKCSTGDEVVRVKVDSRAIRANLEKLNQCLVGSWNPRRGEGEDLRSWGTQMSKAWGLKGNLGLAKMNEGKVLLEFELVNEAEKALVDGEIEVGASSCDWKNGAKERDVCRRKRKKERPG</sequence>
<dbReference type="InterPro" id="IPR025558">
    <property type="entry name" value="DUF4283"/>
</dbReference>
<evidence type="ECO:0000259" key="2">
    <source>
        <dbReference type="Pfam" id="PF14111"/>
    </source>
</evidence>